<comment type="caution">
    <text evidence="14">The sequence shown here is derived from an EMBL/GenBank/DDBJ whole genome shotgun (WGS) entry which is preliminary data.</text>
</comment>
<protein>
    <recommendedName>
        <fullName evidence="8">Riboflavin biosynthesis protein RibD</fullName>
        <ecNumber evidence="7">1.1.1.193</ecNumber>
        <ecNumber evidence="6">3.5.4.26</ecNumber>
    </recommendedName>
</protein>
<dbReference type="GO" id="GO:0009231">
    <property type="term" value="P:riboflavin biosynthetic process"/>
    <property type="evidence" value="ECO:0007669"/>
    <property type="project" value="UniProtKB-UniPathway"/>
</dbReference>
<dbReference type="GO" id="GO:0008703">
    <property type="term" value="F:5-amino-6-(5-phosphoribosylamino)uracil reductase activity"/>
    <property type="evidence" value="ECO:0007669"/>
    <property type="project" value="UniProtKB-EC"/>
</dbReference>
<dbReference type="EC" id="3.5.4.26" evidence="6"/>
<evidence type="ECO:0000256" key="12">
    <source>
        <dbReference type="ARBA" id="ARBA00023268"/>
    </source>
</evidence>
<dbReference type="InterPro" id="IPR016192">
    <property type="entry name" value="APOBEC/CMP_deaminase_Zn-bd"/>
</dbReference>
<evidence type="ECO:0000256" key="10">
    <source>
        <dbReference type="ARBA" id="ARBA00022723"/>
    </source>
</evidence>
<dbReference type="SUPFAM" id="SSF53927">
    <property type="entry name" value="Cytidine deaminase-like"/>
    <property type="match status" value="1"/>
</dbReference>
<dbReference type="AlphaFoldDB" id="A0A177G9B1"/>
<dbReference type="Pfam" id="PF01872">
    <property type="entry name" value="RibD_C"/>
    <property type="match status" value="1"/>
</dbReference>
<keyword evidence="10" id="KW-0479">Metal-binding</keyword>
<gene>
    <name evidence="14" type="ORF">Amal_03049</name>
</gene>
<keyword evidence="12" id="KW-0511">Multifunctional enzyme</keyword>
<evidence type="ECO:0000256" key="5">
    <source>
        <dbReference type="ARBA" id="ARBA00007417"/>
    </source>
</evidence>
<name>A0A177G9B1_9PROT</name>
<evidence type="ECO:0000256" key="11">
    <source>
        <dbReference type="ARBA" id="ARBA00022833"/>
    </source>
</evidence>
<evidence type="ECO:0000259" key="13">
    <source>
        <dbReference type="PROSITE" id="PS51747"/>
    </source>
</evidence>
<dbReference type="Proteomes" id="UP000077349">
    <property type="component" value="Unassembled WGS sequence"/>
</dbReference>
<keyword evidence="14" id="KW-0378">Hydrolase</keyword>
<dbReference type="SUPFAM" id="SSF53597">
    <property type="entry name" value="Dihydrofolate reductase-like"/>
    <property type="match status" value="1"/>
</dbReference>
<dbReference type="InterPro" id="IPR002125">
    <property type="entry name" value="CMP_dCMP_dom"/>
</dbReference>
<reference evidence="14 15" key="1">
    <citation type="submission" date="2016-03" db="EMBL/GenBank/DDBJ databases">
        <title>Draft genome sequence of Acetobacter malorum CECT 7742, a strain isolated from strawberry vinegar.</title>
        <authorList>
            <person name="Sainz F."/>
            <person name="Mas A."/>
            <person name="Torija M.J."/>
        </authorList>
    </citation>
    <scope>NUCLEOTIDE SEQUENCE [LARGE SCALE GENOMIC DNA]</scope>
    <source>
        <strain evidence="14 15">CECT 7742</strain>
    </source>
</reference>
<comment type="similarity">
    <text evidence="5">In the C-terminal section; belongs to the HTP reductase family.</text>
</comment>
<feature type="domain" description="CMP/dCMP-type deaminase" evidence="13">
    <location>
        <begin position="32"/>
        <end position="158"/>
    </location>
</feature>
<dbReference type="eggNOG" id="COG0117">
    <property type="taxonomic scope" value="Bacteria"/>
</dbReference>
<dbReference type="eggNOG" id="COG1985">
    <property type="taxonomic scope" value="Bacteria"/>
</dbReference>
<dbReference type="EMBL" id="LVHD01000019">
    <property type="protein sequence ID" value="OAG75945.1"/>
    <property type="molecule type" value="Genomic_DNA"/>
</dbReference>
<dbReference type="Gene3D" id="3.40.140.10">
    <property type="entry name" value="Cytidine Deaminase, domain 2"/>
    <property type="match status" value="1"/>
</dbReference>
<dbReference type="GO" id="GO:0008835">
    <property type="term" value="F:diaminohydroxyphosphoribosylaminopyrimidine deaminase activity"/>
    <property type="evidence" value="ECO:0007669"/>
    <property type="project" value="UniProtKB-EC"/>
</dbReference>
<dbReference type="STRING" id="178901.AmDm5_3090"/>
<dbReference type="CDD" id="cd01284">
    <property type="entry name" value="Riboflavin_deaminase-reductase"/>
    <property type="match status" value="1"/>
</dbReference>
<dbReference type="GO" id="GO:0008270">
    <property type="term" value="F:zinc ion binding"/>
    <property type="evidence" value="ECO:0007669"/>
    <property type="project" value="InterPro"/>
</dbReference>
<dbReference type="EC" id="1.1.1.193" evidence="7"/>
<comment type="function">
    <text evidence="1">Converts 2,5-diamino-6-(ribosylamino)-4(3h)-pyrimidinone 5'-phosphate into 5-amino-6-(ribosylamino)-2,4(1h,3h)-pyrimidinedione 5'-phosphate.</text>
</comment>
<keyword evidence="11" id="KW-0862">Zinc</keyword>
<evidence type="ECO:0000313" key="14">
    <source>
        <dbReference type="EMBL" id="OAG75945.1"/>
    </source>
</evidence>
<evidence type="ECO:0000313" key="15">
    <source>
        <dbReference type="Proteomes" id="UP000077349"/>
    </source>
</evidence>
<dbReference type="NCBIfam" id="TIGR00326">
    <property type="entry name" value="eubact_ribD"/>
    <property type="match status" value="1"/>
</dbReference>
<proteinExistence type="inferred from homology"/>
<dbReference type="InterPro" id="IPR004794">
    <property type="entry name" value="Eubact_RibD"/>
</dbReference>
<dbReference type="PROSITE" id="PS51747">
    <property type="entry name" value="CYT_DCMP_DEAMINASES_2"/>
    <property type="match status" value="1"/>
</dbReference>
<evidence type="ECO:0000256" key="4">
    <source>
        <dbReference type="ARBA" id="ARBA00005259"/>
    </source>
</evidence>
<dbReference type="PATRIC" id="fig|178901.16.peg.3238"/>
<dbReference type="Pfam" id="PF00383">
    <property type="entry name" value="dCMP_cyt_deam_1"/>
    <property type="match status" value="1"/>
</dbReference>
<dbReference type="InterPro" id="IPR016193">
    <property type="entry name" value="Cytidine_deaminase-like"/>
</dbReference>
<dbReference type="PROSITE" id="PS00903">
    <property type="entry name" value="CYT_DCMP_DEAMINASES_1"/>
    <property type="match status" value="1"/>
</dbReference>
<keyword evidence="9" id="KW-0686">Riboflavin biosynthesis</keyword>
<evidence type="ECO:0000256" key="7">
    <source>
        <dbReference type="ARBA" id="ARBA00013173"/>
    </source>
</evidence>
<dbReference type="InterPro" id="IPR024072">
    <property type="entry name" value="DHFR-like_dom_sf"/>
</dbReference>
<organism evidence="14 15">
    <name type="scientific">Acetobacter malorum</name>
    <dbReference type="NCBI Taxonomy" id="178901"/>
    <lineage>
        <taxon>Bacteria</taxon>
        <taxon>Pseudomonadati</taxon>
        <taxon>Pseudomonadota</taxon>
        <taxon>Alphaproteobacteria</taxon>
        <taxon>Acetobacterales</taxon>
        <taxon>Acetobacteraceae</taxon>
        <taxon>Acetobacter</taxon>
    </lineage>
</organism>
<dbReference type="InterPro" id="IPR002734">
    <property type="entry name" value="RibDG_C"/>
</dbReference>
<evidence type="ECO:0000256" key="2">
    <source>
        <dbReference type="ARBA" id="ARBA00004882"/>
    </source>
</evidence>
<comment type="pathway">
    <text evidence="2">Cofactor biosynthesis; riboflavin biosynthesis; 5-amino-6-(D-ribitylamino)uracil from GTP: step 2/4.</text>
</comment>
<evidence type="ECO:0000256" key="8">
    <source>
        <dbReference type="ARBA" id="ARBA00019930"/>
    </source>
</evidence>
<evidence type="ECO:0000256" key="6">
    <source>
        <dbReference type="ARBA" id="ARBA00012766"/>
    </source>
</evidence>
<sequence>MFPAICPESVWCFVFGRWVQGVTQDPSKMMPNCVAQAFEAAVAEAWRFVGQTAPNPAVGCTLLDEAGEVLIVAAHHRAGQLHAERLALEQAKRAGVFDRVHKAVVTLEPCNHTGRTRPCTEALLESPVQTVWIGCPDPNPHVAGGGAAALAKAGVSVHWLAESPNGADLAARCRALLAPFAMRMTQGRPWITVKQALDQHGSMVPPVGQTTFTTPESLRFAHALRRATDLVITGTGTVVADNPSFTVRHVQDHADRRRDLVVCGHSAHVPTHWLEQARTRFDVQFCPDIQKLPTLLAETSALWAMVEAGPTVLAALREQNLWDDWLTIRQDAQGADHFSVTTRHATTPLALFPEWARCAEE</sequence>
<evidence type="ECO:0000256" key="1">
    <source>
        <dbReference type="ARBA" id="ARBA00002151"/>
    </source>
</evidence>
<dbReference type="Gene3D" id="3.40.430.10">
    <property type="entry name" value="Dihydrofolate Reductase, subunit A"/>
    <property type="match status" value="1"/>
</dbReference>
<accession>A0A177G9B1</accession>
<comment type="pathway">
    <text evidence="3">Cofactor biosynthesis; riboflavin biosynthesis; 5-amino-6-(D-ribitylamino)uracil from GTP: step 3/4.</text>
</comment>
<evidence type="ECO:0000256" key="3">
    <source>
        <dbReference type="ARBA" id="ARBA00004910"/>
    </source>
</evidence>
<comment type="similarity">
    <text evidence="4">In the N-terminal section; belongs to the cytidine and deoxycytidylate deaminase family.</text>
</comment>
<evidence type="ECO:0000256" key="9">
    <source>
        <dbReference type="ARBA" id="ARBA00022619"/>
    </source>
</evidence>
<dbReference type="UniPathway" id="UPA00275">
    <property type="reaction ID" value="UER00401"/>
</dbReference>